<feature type="transmembrane region" description="Helical" evidence="5">
    <location>
        <begin position="687"/>
        <end position="709"/>
    </location>
</feature>
<feature type="region of interest" description="Disordered" evidence="4">
    <location>
        <begin position="146"/>
        <end position="184"/>
    </location>
</feature>
<evidence type="ECO:0000256" key="4">
    <source>
        <dbReference type="SAM" id="MobiDB-lite"/>
    </source>
</evidence>
<dbReference type="CDD" id="cd05471">
    <property type="entry name" value="pepsin_like"/>
    <property type="match status" value="1"/>
</dbReference>
<dbReference type="InterPro" id="IPR021109">
    <property type="entry name" value="Peptidase_aspartic_dom_sf"/>
</dbReference>
<dbReference type="STRING" id="5786.F0ZCL0"/>
<evidence type="ECO:0000256" key="1">
    <source>
        <dbReference type="ARBA" id="ARBA00007447"/>
    </source>
</evidence>
<evidence type="ECO:0000256" key="5">
    <source>
        <dbReference type="SAM" id="Phobius"/>
    </source>
</evidence>
<dbReference type="SUPFAM" id="SSF49373">
    <property type="entry name" value="Invasin/intimin cell-adhesion fragments"/>
    <property type="match status" value="1"/>
</dbReference>
<feature type="transmembrane region" description="Helical" evidence="5">
    <location>
        <begin position="21"/>
        <end position="39"/>
    </location>
</feature>
<feature type="active site" evidence="2">
    <location>
        <position position="443"/>
    </location>
</feature>
<keyword evidence="5" id="KW-0812">Transmembrane</keyword>
<dbReference type="InterPro" id="IPR001461">
    <property type="entry name" value="Aspartic_peptidase_A1"/>
</dbReference>
<dbReference type="SUPFAM" id="SSF50630">
    <property type="entry name" value="Acid proteases"/>
    <property type="match status" value="1"/>
</dbReference>
<feature type="compositionally biased region" description="Low complexity" evidence="4">
    <location>
        <begin position="154"/>
        <end position="184"/>
    </location>
</feature>
<evidence type="ECO:0000256" key="2">
    <source>
        <dbReference type="PIRSR" id="PIRSR601461-1"/>
    </source>
</evidence>
<dbReference type="PANTHER" id="PTHR47965">
    <property type="entry name" value="ASPARTYL PROTEASE-RELATED"/>
    <property type="match status" value="1"/>
</dbReference>
<evidence type="ECO:0000259" key="6">
    <source>
        <dbReference type="PROSITE" id="PS51767"/>
    </source>
</evidence>
<reference evidence="8" key="1">
    <citation type="journal article" date="2011" name="Genome Biol.">
        <title>Comparative genomics of the social amoebae Dictyostelium discoideum and Dictyostelium purpureum.</title>
        <authorList>
            <consortium name="US DOE Joint Genome Institute (JGI-PGF)"/>
            <person name="Sucgang R."/>
            <person name="Kuo A."/>
            <person name="Tian X."/>
            <person name="Salerno W."/>
            <person name="Parikh A."/>
            <person name="Feasley C.L."/>
            <person name="Dalin E."/>
            <person name="Tu H."/>
            <person name="Huang E."/>
            <person name="Barry K."/>
            <person name="Lindquist E."/>
            <person name="Shapiro H."/>
            <person name="Bruce D."/>
            <person name="Schmutz J."/>
            <person name="Salamov A."/>
            <person name="Fey P."/>
            <person name="Gaudet P."/>
            <person name="Anjard C."/>
            <person name="Babu M.M."/>
            <person name="Basu S."/>
            <person name="Bushmanova Y."/>
            <person name="van der Wel H."/>
            <person name="Katoh-Kurasawa M."/>
            <person name="Dinh C."/>
            <person name="Coutinho P.M."/>
            <person name="Saito T."/>
            <person name="Elias M."/>
            <person name="Schaap P."/>
            <person name="Kay R.R."/>
            <person name="Henrissat B."/>
            <person name="Eichinger L."/>
            <person name="Rivero F."/>
            <person name="Putnam N.H."/>
            <person name="West C.M."/>
            <person name="Loomis W.F."/>
            <person name="Chisholm R.L."/>
            <person name="Shaulsky G."/>
            <person name="Strassmann J.E."/>
            <person name="Queller D.C."/>
            <person name="Kuspa A."/>
            <person name="Grigoriev I.V."/>
        </authorList>
    </citation>
    <scope>NUCLEOTIDE SEQUENCE [LARGE SCALE GENOMIC DNA]</scope>
    <source>
        <strain evidence="8">QSDP1</strain>
    </source>
</reference>
<proteinExistence type="inferred from homology"/>
<dbReference type="PROSITE" id="PS51767">
    <property type="entry name" value="PEPTIDASE_A1"/>
    <property type="match status" value="1"/>
</dbReference>
<feature type="compositionally biased region" description="Acidic residues" evidence="4">
    <location>
        <begin position="732"/>
        <end position="750"/>
    </location>
</feature>
<dbReference type="eggNOG" id="KOG1339">
    <property type="taxonomic scope" value="Eukaryota"/>
</dbReference>
<dbReference type="OMA" id="FWEGNCH"/>
<dbReference type="OrthoDB" id="2747330at2759"/>
<sequence length="817" mass="91426">MINDKNENNNKKFNYNKITTTTTIIIIIIAIILTTSIDISECKSISISRKHKDIHLYHPETKELILTSTVNNKKISRQDIHYLINKNQYKNKLLITNHNDTNSNSSNINNNNNKTSKIYSFLKLKNNDYNHNITYYNLKKRNKDKEFQDDDDFNNNNLEFINDSNGSDNNSNNNNNSSNNDSSNNNYIKTSSSILYGGITSSFEYFIPILVGTPPQMFTVQVDTGSTSLAVPGSNCYLYKSQSIKTSCSCSDGNLDGLYSLEESISSNQLNCSDTSNCNTCKNNKSNKPCPFVLKYGDGSFIAGSLVIDHVTIGDFTVPAKFGNIQKESLSFSQLTCPSTQRSQAVRDGILGLSFQQLDPDNGDDIFSKIVAHYNIPNVFSMCLGKDGGLLTIGGTNDHITQETPKYTPIFDSHYYSITVTNIYVGNDSLNLAPPDLSTSIVDSGTTLLYFSDEIFYSIVRNLEEKHCELPGICNDPFWEGNCHHLEEKLISEYPTIYLEMKGMNGEPSFKLEVPPDLYFLNINGLYCFGISHMKEISVLIGDVVLQGYNVIYNRENSSIGFARTHGCSTKGNNNTSLMLSIESGNLQKSTEEERFASPLVLKLSDSKNKTAVSGIIVSFNVVGGNADFYPSHMSSIRNITDSNGIVSILVVPKLFGKIVIEATVWGNNNTNIVYFTLHSSMKPWKLILISISTIVCLLIILAIGLLIYKKKLRVFNKSYQSLPLNRKPYYDNDDNDDNDDFGENQEEDEFNNHHLSINTTELNSNINNNDNIINNNNNNLNDNSNNNNLNSNNNSKQSEWSIFSKSLINGLDIDGK</sequence>
<dbReference type="AlphaFoldDB" id="F0ZCL0"/>
<dbReference type="KEGG" id="dpp:DICPUDRAFT_96947"/>
<feature type="compositionally biased region" description="Low complexity" evidence="4">
    <location>
        <begin position="769"/>
        <end position="795"/>
    </location>
</feature>
<dbReference type="RefSeq" id="XP_003285177.1">
    <property type="nucleotide sequence ID" value="XM_003285129.1"/>
</dbReference>
<dbReference type="VEuPathDB" id="AmoebaDB:DICPUDRAFT_96947"/>
<dbReference type="Gene3D" id="2.40.70.10">
    <property type="entry name" value="Acid Proteases"/>
    <property type="match status" value="2"/>
</dbReference>
<feature type="domain" description="Peptidase A1" evidence="6">
    <location>
        <begin position="205"/>
        <end position="563"/>
    </location>
</feature>
<keyword evidence="5" id="KW-1133">Transmembrane helix</keyword>
<dbReference type="GO" id="GO:0004190">
    <property type="term" value="F:aspartic-type endopeptidase activity"/>
    <property type="evidence" value="ECO:0007669"/>
    <property type="project" value="InterPro"/>
</dbReference>
<dbReference type="PRINTS" id="PR00792">
    <property type="entry name" value="PEPSIN"/>
</dbReference>
<feature type="active site" evidence="2">
    <location>
        <position position="223"/>
    </location>
</feature>
<dbReference type="EMBL" id="GL870979">
    <property type="protein sequence ID" value="EGC38316.1"/>
    <property type="molecule type" value="Genomic_DNA"/>
</dbReference>
<dbReference type="GeneID" id="10502288"/>
<dbReference type="InterPro" id="IPR033121">
    <property type="entry name" value="PEPTIDASE_A1"/>
</dbReference>
<accession>F0ZCL0</accession>
<dbReference type="GO" id="GO:0006508">
    <property type="term" value="P:proteolysis"/>
    <property type="evidence" value="ECO:0007669"/>
    <property type="project" value="InterPro"/>
</dbReference>
<dbReference type="Pfam" id="PF00026">
    <property type="entry name" value="Asp"/>
    <property type="match status" value="1"/>
</dbReference>
<dbReference type="Proteomes" id="UP000001064">
    <property type="component" value="Unassembled WGS sequence"/>
</dbReference>
<feature type="region of interest" description="Disordered" evidence="4">
    <location>
        <begin position="727"/>
        <end position="753"/>
    </location>
</feature>
<keyword evidence="3" id="KW-1015">Disulfide bond</keyword>
<dbReference type="InterPro" id="IPR008964">
    <property type="entry name" value="Invasin/intimin_cell_adhesion"/>
</dbReference>
<keyword evidence="5" id="KW-0472">Membrane</keyword>
<evidence type="ECO:0000256" key="3">
    <source>
        <dbReference type="PIRSR" id="PIRSR601461-2"/>
    </source>
</evidence>
<dbReference type="FunFam" id="2.40.70.10:FF:000202">
    <property type="entry name" value="Predicted protein"/>
    <property type="match status" value="1"/>
</dbReference>
<keyword evidence="8" id="KW-1185">Reference proteome</keyword>
<dbReference type="InParanoid" id="F0ZCL0"/>
<feature type="region of interest" description="Disordered" evidence="4">
    <location>
        <begin position="769"/>
        <end position="797"/>
    </location>
</feature>
<dbReference type="PANTHER" id="PTHR47965:SF107">
    <property type="entry name" value="PEPTIDASE A1 DOMAIN-CONTAINING PROTEIN"/>
    <property type="match status" value="1"/>
</dbReference>
<organism evidence="7 8">
    <name type="scientific">Dictyostelium purpureum</name>
    <name type="common">Slime mold</name>
    <dbReference type="NCBI Taxonomy" id="5786"/>
    <lineage>
        <taxon>Eukaryota</taxon>
        <taxon>Amoebozoa</taxon>
        <taxon>Evosea</taxon>
        <taxon>Eumycetozoa</taxon>
        <taxon>Dictyostelia</taxon>
        <taxon>Dictyosteliales</taxon>
        <taxon>Dictyosteliaceae</taxon>
        <taxon>Dictyostelium</taxon>
    </lineage>
</organism>
<evidence type="ECO:0000313" key="8">
    <source>
        <dbReference type="Proteomes" id="UP000001064"/>
    </source>
</evidence>
<evidence type="ECO:0000313" key="7">
    <source>
        <dbReference type="EMBL" id="EGC38316.1"/>
    </source>
</evidence>
<dbReference type="MEROPS" id="A01.A88"/>
<dbReference type="InterPro" id="IPR034164">
    <property type="entry name" value="Pepsin-like_dom"/>
</dbReference>
<gene>
    <name evidence="7" type="ORF">DICPUDRAFT_96947</name>
</gene>
<comment type="similarity">
    <text evidence="1">Belongs to the peptidase A1 family.</text>
</comment>
<feature type="disulfide bond" evidence="3">
    <location>
        <begin position="236"/>
        <end position="250"/>
    </location>
</feature>
<name>F0ZCL0_DICPU</name>
<protein>
    <recommendedName>
        <fullName evidence="6">Peptidase A1 domain-containing protein</fullName>
    </recommendedName>
</protein>